<keyword evidence="3" id="KW-0732">Signal</keyword>
<dbReference type="AlphaFoldDB" id="A0A061RAX7"/>
<dbReference type="EMBL" id="GBEZ01018839">
    <property type="protein sequence ID" value="JAC67641.1"/>
    <property type="molecule type" value="Transcribed_RNA"/>
</dbReference>
<evidence type="ECO:0000313" key="4">
    <source>
        <dbReference type="EMBL" id="JAC67641.1"/>
    </source>
</evidence>
<evidence type="ECO:0000256" key="1">
    <source>
        <dbReference type="SAM" id="MobiDB-lite"/>
    </source>
</evidence>
<keyword evidence="2" id="KW-0472">Membrane</keyword>
<organism evidence="4">
    <name type="scientific">Tetraselmis sp. GSL018</name>
    <dbReference type="NCBI Taxonomy" id="582737"/>
    <lineage>
        <taxon>Eukaryota</taxon>
        <taxon>Viridiplantae</taxon>
        <taxon>Chlorophyta</taxon>
        <taxon>core chlorophytes</taxon>
        <taxon>Chlorodendrophyceae</taxon>
        <taxon>Chlorodendrales</taxon>
        <taxon>Chlorodendraceae</taxon>
        <taxon>Tetraselmis</taxon>
    </lineage>
</organism>
<keyword evidence="2" id="KW-1133">Transmembrane helix</keyword>
<proteinExistence type="predicted"/>
<evidence type="ECO:0000256" key="2">
    <source>
        <dbReference type="SAM" id="Phobius"/>
    </source>
</evidence>
<keyword evidence="2" id="KW-0812">Transmembrane</keyword>
<feature type="region of interest" description="Disordered" evidence="1">
    <location>
        <begin position="131"/>
        <end position="172"/>
    </location>
</feature>
<gene>
    <name evidence="4" type="ORF">TSPGSL018_10622</name>
</gene>
<feature type="region of interest" description="Disordered" evidence="1">
    <location>
        <begin position="367"/>
        <end position="398"/>
    </location>
</feature>
<sequence length="522" mass="55261">MTSFPSHLLMKFICFLSSMALLAVQAVIAQRPVLRDVNWEVVPVYNFSQLRGSLLKASSPSSSIQIVLQEHIVASGLGFGELKILGKLWIRGNCSSIGRLSSPGEALLANYFRQDTRRLCQLLLNRTPKQSEFSSLSPEQSRSQMSGTSWAARVSRGSRTSSSPAASPGRAEHACTSSRVAFSAAYSAARGGAVFAGPSEDGADLPSLSLSNVAFWETKAVAGGDELWFSGRPSDLEVHPEPASTEGWRVVPAVPIRRSLESAEAAPSATPSETAAGALAATAVSLDEEKSPGSWLMRNRELALYAVLPLVAGIVVLSLLAMALHYAIVHRSLCFRGAGKANTFGSRVVEAHSRFFSALPSGFRAEAKSDAGGDTVEELSRGSRTGEPGGSQRDALGSSRSNALFLRMELVHDALGERRHYPDRRRVSGSQRAASAIHPFAPDNGTLEAGQAANLPGAFPDRGRRTQRAAAKAIWGPPSMGAVTARLPRGDGQSGPLEKRREARALPDSGGQAPGAAPTEGE</sequence>
<name>A0A061RAX7_9CHLO</name>
<feature type="region of interest" description="Disordered" evidence="1">
    <location>
        <begin position="465"/>
        <end position="522"/>
    </location>
</feature>
<accession>A0A061RAX7</accession>
<reference evidence="4" key="1">
    <citation type="submission" date="2014-05" db="EMBL/GenBank/DDBJ databases">
        <title>The transcriptome of the halophilic microalga Tetraselmis sp. GSL018 isolated from the Great Salt Lake, Utah.</title>
        <authorList>
            <person name="Jinkerson R.E."/>
            <person name="D'Adamo S."/>
            <person name="Posewitz M.C."/>
        </authorList>
    </citation>
    <scope>NUCLEOTIDE SEQUENCE</scope>
    <source>
        <strain evidence="4">GSL018</strain>
    </source>
</reference>
<feature type="compositionally biased region" description="Polar residues" evidence="1">
    <location>
        <begin position="131"/>
        <end position="149"/>
    </location>
</feature>
<feature type="transmembrane region" description="Helical" evidence="2">
    <location>
        <begin position="302"/>
        <end position="328"/>
    </location>
</feature>
<feature type="chain" id="PRO_5001605497" description="Transmembrane protein" evidence="3">
    <location>
        <begin position="30"/>
        <end position="522"/>
    </location>
</feature>
<evidence type="ECO:0008006" key="5">
    <source>
        <dbReference type="Google" id="ProtNLM"/>
    </source>
</evidence>
<evidence type="ECO:0000256" key="3">
    <source>
        <dbReference type="SAM" id="SignalP"/>
    </source>
</evidence>
<feature type="region of interest" description="Disordered" evidence="1">
    <location>
        <begin position="421"/>
        <end position="446"/>
    </location>
</feature>
<feature type="signal peptide" evidence="3">
    <location>
        <begin position="1"/>
        <end position="29"/>
    </location>
</feature>
<protein>
    <recommendedName>
        <fullName evidence="5">Transmembrane protein</fullName>
    </recommendedName>
</protein>